<gene>
    <name evidence="1" type="ORF">OED52_02890</name>
</gene>
<evidence type="ECO:0000313" key="2">
    <source>
        <dbReference type="Proteomes" id="UP001156484"/>
    </source>
</evidence>
<reference evidence="1" key="1">
    <citation type="submission" date="2022-10" db="EMBL/GenBank/DDBJ databases">
        <title>Rhodococcus ferula Z13 complete genome.</title>
        <authorList>
            <person name="Long X."/>
            <person name="Zang M."/>
        </authorList>
    </citation>
    <scope>NUCLEOTIDE SEQUENCE</scope>
    <source>
        <strain evidence="1">Z13</strain>
    </source>
</reference>
<dbReference type="Proteomes" id="UP001156484">
    <property type="component" value="Chromosome"/>
</dbReference>
<dbReference type="EMBL" id="CP107551">
    <property type="protein sequence ID" value="UYP19530.1"/>
    <property type="molecule type" value="Genomic_DNA"/>
</dbReference>
<keyword evidence="2" id="KW-1185">Reference proteome</keyword>
<evidence type="ECO:0000313" key="1">
    <source>
        <dbReference type="EMBL" id="UYP19530.1"/>
    </source>
</evidence>
<accession>A0ACD4DHG1</accession>
<sequence length="579" mass="64434">MYGLPDDVVVERDVPVRLGDGTVLRADVYRRADSDEPCPVLVAVTPYGKDTGVDGYPVDFDALAESGNYVGALELSECTSFEAPDPAYWVPRGYVLVVVDMRGYFSSGGRPRLMLGRAALDCAAVVEWAGGQPWSNGKVGLAGADYLATLQWYTAALNPPYLAAIAPWEGVSDPCRDILTHGGLPETRYSEFWHGALSRGARCAVSSLTRLTPWMLRRFPAAFRHIAPAPRLEDITVPALVGASWSDQGPRTRGSVEGFRRIGSQHKWLYTHGRKMWQTFYSSDALDVQRRFFDRFLKDEDNGFDATPRVRIETRHDLRTYSERFEAEWPLPDTRYVPFYLDHEGSELTPTLPEERRSRRTFPVAGDELHFTHTFAEDTEITGHAALRLWVQAKDANDMDLFVGLAKRDAHGRDVWFEGHSGYEKAYAAHGWVRVSRRALDPEASTAYRPVHDLTKYWPLLPEQIVPVDIEIMPHSTFFEAGSTLVLVVAGHDLDENPGVGHDRTINQGFHIVHTGGCFDSHLLLPVVPERTPAPEGTGGAAADTTADRSAPPAPEPVVERVDLPIAWGALVRPQRVRL</sequence>
<protein>
    <submittedName>
        <fullName evidence="1">CocE/NonD family hydrolase</fullName>
    </submittedName>
</protein>
<organism evidence="1 2">
    <name type="scientific">Rhodococcus sacchari</name>
    <dbReference type="NCBI Taxonomy" id="2962047"/>
    <lineage>
        <taxon>Bacteria</taxon>
        <taxon>Bacillati</taxon>
        <taxon>Actinomycetota</taxon>
        <taxon>Actinomycetes</taxon>
        <taxon>Mycobacteriales</taxon>
        <taxon>Nocardiaceae</taxon>
        <taxon>Rhodococcus</taxon>
    </lineage>
</organism>
<proteinExistence type="predicted"/>
<keyword evidence="1" id="KW-0378">Hydrolase</keyword>
<name>A0ACD4DHG1_9NOCA</name>